<proteinExistence type="predicted"/>
<evidence type="ECO:0000313" key="1">
    <source>
        <dbReference type="EMBL" id="KAF5725166.1"/>
    </source>
</evidence>
<reference evidence="1 2" key="1">
    <citation type="submission" date="2020-05" db="EMBL/GenBank/DDBJ databases">
        <title>Identification and distribution of gene clusters putatively required for synthesis of sphingolipid metabolism inhibitors in phylogenetically diverse species of the filamentous fungus Fusarium.</title>
        <authorList>
            <person name="Kim H.-S."/>
            <person name="Busman M."/>
            <person name="Brown D.W."/>
            <person name="Divon H."/>
            <person name="Uhlig S."/>
            <person name="Proctor R.H."/>
        </authorList>
    </citation>
    <scope>NUCLEOTIDE SEQUENCE [LARGE SCALE GENOMIC DNA]</scope>
    <source>
        <strain evidence="1 2">NRRL 66235</strain>
    </source>
</reference>
<dbReference type="Proteomes" id="UP000544331">
    <property type="component" value="Unassembled WGS sequence"/>
</dbReference>
<sequence>MTTNNVKSLGEALLWHKGRLQKRDKCTGDRALLPLIRGFANEAVPTAKTRPALLKVLNNSMYSLVDTEGKEAIRSIDQVRKISQELGELIPKGTFWAETQGFLLKRKKSPRKAWEEATVWTEAEGAQVQGFHCSLKPKGVLWKRLLKSINATGSDASLALRYCGSIPYQGKGAPNPLFAILYFSLIISKQAFLFPDNARSSPSPLLLSRWPDVINAWSVTYVLDIAQAMVNSMTQSEFNSRMLRGQIFVYRRRAPFVIGFENGEHGICGRFGFIKI</sequence>
<organism evidence="1 2">
    <name type="scientific">Fusarium mundagurra</name>
    <dbReference type="NCBI Taxonomy" id="1567541"/>
    <lineage>
        <taxon>Eukaryota</taxon>
        <taxon>Fungi</taxon>
        <taxon>Dikarya</taxon>
        <taxon>Ascomycota</taxon>
        <taxon>Pezizomycotina</taxon>
        <taxon>Sordariomycetes</taxon>
        <taxon>Hypocreomycetidae</taxon>
        <taxon>Hypocreales</taxon>
        <taxon>Nectriaceae</taxon>
        <taxon>Fusarium</taxon>
        <taxon>Fusarium fujikuroi species complex</taxon>
    </lineage>
</organism>
<name>A0A8H5Z8C9_9HYPO</name>
<accession>A0A8H5Z8C9</accession>
<protein>
    <submittedName>
        <fullName evidence="1">Mitochondrial chaperone BCS1</fullName>
    </submittedName>
</protein>
<dbReference type="AlphaFoldDB" id="A0A8H5Z8C9"/>
<evidence type="ECO:0000313" key="2">
    <source>
        <dbReference type="Proteomes" id="UP000544331"/>
    </source>
</evidence>
<gene>
    <name evidence="1" type="ORF">FMUND_89</name>
</gene>
<comment type="caution">
    <text evidence="1">The sequence shown here is derived from an EMBL/GenBank/DDBJ whole genome shotgun (WGS) entry which is preliminary data.</text>
</comment>
<keyword evidence="2" id="KW-1185">Reference proteome</keyword>
<dbReference type="EMBL" id="JAAOAN010000011">
    <property type="protein sequence ID" value="KAF5725166.1"/>
    <property type="molecule type" value="Genomic_DNA"/>
</dbReference>